<gene>
    <name evidence="1" type="ORF">GT347_00660</name>
</gene>
<protein>
    <submittedName>
        <fullName evidence="1">Uncharacterized protein</fullName>
    </submittedName>
</protein>
<dbReference type="KEGG" id="xyk:GT347_00660"/>
<evidence type="ECO:0000313" key="1">
    <source>
        <dbReference type="EMBL" id="QHI96636.1"/>
    </source>
</evidence>
<proteinExistence type="predicted"/>
<dbReference type="RefSeq" id="WP_160550154.1">
    <property type="nucleotide sequence ID" value="NZ_CP047650.1"/>
</dbReference>
<dbReference type="EMBL" id="CP047650">
    <property type="protein sequence ID" value="QHI96636.1"/>
    <property type="molecule type" value="Genomic_DNA"/>
</dbReference>
<reference evidence="1 2" key="1">
    <citation type="submission" date="2020-01" db="EMBL/GenBank/DDBJ databases">
        <title>Genome sequencing of strain KACC 21265.</title>
        <authorList>
            <person name="Heo J."/>
            <person name="Kim S.-J."/>
            <person name="Kim J.-S."/>
            <person name="Hong S.-B."/>
            <person name="Kwon S.-W."/>
        </authorList>
    </citation>
    <scope>NUCLEOTIDE SEQUENCE [LARGE SCALE GENOMIC DNA]</scope>
    <source>
        <strain evidence="1 2">KACC 21265</strain>
    </source>
</reference>
<dbReference type="AlphaFoldDB" id="A0A857IYV5"/>
<name>A0A857IYV5_9BURK</name>
<dbReference type="Proteomes" id="UP000464787">
    <property type="component" value="Chromosome"/>
</dbReference>
<accession>A0A857IYV5</accession>
<keyword evidence="2" id="KW-1185">Reference proteome</keyword>
<sequence length="793" mass="85454">MTYPSVSVTTSSHAGYLPDVLHSQATPAADPPSRTAADQPLPDIAATGGAYFSGAREQLDTLMSGLDAAQVEDAPALRRQLLDFLRHRQHTVQESFLGSSEVWLDAACFGEPLPHPREVEAMAMGSLLCLLPRCGDWEVRKRAYLKQALGRAFEALEEAGGVAAAAEPSPVEPAQMQGPKAEVVEASMPARFDAVWHSIEGWLQAGMGALSPLAGQLPGEVPAAGAVVCHRDASGIRQTIQAHGDHAGTDPAAASRGIALCRNPDGSTAVWLDGQAVADPQVLDLLLLAAQTFLGHHLPADSQGRSTPATLVERACGLLRNPGPDIGLRTRAAQFALAGLLNVEVPAVPPEGAGGAFWPGFPRELLALLPGVSQEKRLASWLSTWIDGHYRPEDVLAQARLDMVMGTLRSQAPEADLLRHHRRWSDEERDTVIPRLCDQAKAHGLFGLWQLWARCQPPDEPDAFHALPEYRTPDGRERLTAMLCELHAAFEADEEFARACNRFAAECATGSSDRALIGLNGLAPMLNWWLARGNPAKELLALRSLLHFFRLMQEGERIGDGESFGGVLHTRLELMRLSRTKHLPIPDSGPCVPRSELPAAEQQAEIERLNPALQKAVADSARPVLLSPAIQASYCGRAFIERYVGLEPAETLDERCAALETMMAPYAYVGVLPGLERVALTAPVLKRLLQQVLASPEQGVSQSPVLRRLYRLAAALGRQSGLRPSECADRTKRVVAGELLDAIFRLEPAFAAAVAPRLKLQDPLKVQAAALTELLEQDVEAQARSAASRAAAS</sequence>
<evidence type="ECO:0000313" key="2">
    <source>
        <dbReference type="Proteomes" id="UP000464787"/>
    </source>
</evidence>
<organism evidence="1 2">
    <name type="scientific">Xylophilus rhododendri</name>
    <dbReference type="NCBI Taxonomy" id="2697032"/>
    <lineage>
        <taxon>Bacteria</taxon>
        <taxon>Pseudomonadati</taxon>
        <taxon>Pseudomonadota</taxon>
        <taxon>Betaproteobacteria</taxon>
        <taxon>Burkholderiales</taxon>
        <taxon>Xylophilus</taxon>
    </lineage>
</organism>